<dbReference type="GO" id="GO:0003677">
    <property type="term" value="F:DNA binding"/>
    <property type="evidence" value="ECO:0007669"/>
    <property type="project" value="UniProtKB-KW"/>
</dbReference>
<sequence length="89" mass="10564">MERSRSSSLKKGLWSEQEDFLLKKCIEEYGAGSWHKVPLRAGLNRCRKSCRLRWFNYLQPEIRRGEFSPDEVDLIIKMHKLLGNRQISI</sequence>
<feature type="domain" description="HTH myb-type" evidence="9">
    <location>
        <begin position="6"/>
        <end position="62"/>
    </location>
</feature>
<keyword evidence="2" id="KW-0677">Repeat</keyword>
<gene>
    <name evidence="10" type="ORF">IFM89_007584</name>
</gene>
<dbReference type="GO" id="GO:0005634">
    <property type="term" value="C:nucleus"/>
    <property type="evidence" value="ECO:0007669"/>
    <property type="project" value="UniProtKB-SubCell"/>
</dbReference>
<dbReference type="PANTHER" id="PTHR47999">
    <property type="entry name" value="TRANSCRIPTION FACTOR MYB8-RELATED-RELATED"/>
    <property type="match status" value="1"/>
</dbReference>
<keyword evidence="7" id="KW-0539">Nucleus</keyword>
<dbReference type="CDD" id="cd00167">
    <property type="entry name" value="SANT"/>
    <property type="match status" value="1"/>
</dbReference>
<evidence type="ECO:0000259" key="8">
    <source>
        <dbReference type="PROSITE" id="PS50090"/>
    </source>
</evidence>
<dbReference type="FunFam" id="1.10.10.60:FF:000218">
    <property type="entry name" value="Myb transcription factor"/>
    <property type="match status" value="1"/>
</dbReference>
<keyword evidence="3" id="KW-0805">Transcription regulation</keyword>
<dbReference type="PROSITE" id="PS50090">
    <property type="entry name" value="MYB_LIKE"/>
    <property type="match status" value="1"/>
</dbReference>
<proteinExistence type="predicted"/>
<dbReference type="InterPro" id="IPR015495">
    <property type="entry name" value="Myb_TF_plants"/>
</dbReference>
<evidence type="ECO:0000256" key="7">
    <source>
        <dbReference type="ARBA" id="ARBA00023242"/>
    </source>
</evidence>
<keyword evidence="4" id="KW-0238">DNA-binding</keyword>
<evidence type="ECO:0000313" key="11">
    <source>
        <dbReference type="Proteomes" id="UP000631114"/>
    </source>
</evidence>
<comment type="caution">
    <text evidence="10">The sequence shown here is derived from an EMBL/GenBank/DDBJ whole genome shotgun (WGS) entry which is preliminary data.</text>
</comment>
<dbReference type="SUPFAM" id="SSF46689">
    <property type="entry name" value="Homeodomain-like"/>
    <property type="match status" value="1"/>
</dbReference>
<comment type="subcellular location">
    <subcellularLocation>
        <location evidence="1">Nucleus</location>
    </subcellularLocation>
</comment>
<evidence type="ECO:0000256" key="6">
    <source>
        <dbReference type="ARBA" id="ARBA00023163"/>
    </source>
</evidence>
<dbReference type="InterPro" id="IPR001005">
    <property type="entry name" value="SANT/Myb"/>
</dbReference>
<dbReference type="Pfam" id="PF00249">
    <property type="entry name" value="Myb_DNA-binding"/>
    <property type="match status" value="1"/>
</dbReference>
<dbReference type="PROSITE" id="PS51294">
    <property type="entry name" value="HTH_MYB"/>
    <property type="match status" value="1"/>
</dbReference>
<keyword evidence="11" id="KW-1185">Reference proteome</keyword>
<reference evidence="10 11" key="1">
    <citation type="submission" date="2020-10" db="EMBL/GenBank/DDBJ databases">
        <title>The Coptis chinensis genome and diversification of protoberbering-type alkaloids.</title>
        <authorList>
            <person name="Wang B."/>
            <person name="Shu S."/>
            <person name="Song C."/>
            <person name="Liu Y."/>
        </authorList>
    </citation>
    <scope>NUCLEOTIDE SEQUENCE [LARGE SCALE GENOMIC DNA]</scope>
    <source>
        <strain evidence="10">HL-2020</strain>
        <tissue evidence="10">Leaf</tissue>
    </source>
</reference>
<evidence type="ECO:0000313" key="10">
    <source>
        <dbReference type="EMBL" id="KAF9588108.1"/>
    </source>
</evidence>
<dbReference type="AlphaFoldDB" id="A0A835GY76"/>
<dbReference type="InterPro" id="IPR017930">
    <property type="entry name" value="Myb_dom"/>
</dbReference>
<dbReference type="EMBL" id="JADFTS010000009">
    <property type="protein sequence ID" value="KAF9588108.1"/>
    <property type="molecule type" value="Genomic_DNA"/>
</dbReference>
<accession>A0A835GY76</accession>
<keyword evidence="5" id="KW-0010">Activator</keyword>
<dbReference type="Proteomes" id="UP000631114">
    <property type="component" value="Unassembled WGS sequence"/>
</dbReference>
<name>A0A835GY76_9MAGN</name>
<dbReference type="PANTHER" id="PTHR47999:SF24">
    <property type="entry name" value="TRANSCRIPTION FACTOR MYB90"/>
    <property type="match status" value="1"/>
</dbReference>
<dbReference type="Gene3D" id="1.10.10.60">
    <property type="entry name" value="Homeodomain-like"/>
    <property type="match status" value="1"/>
</dbReference>
<organism evidence="10 11">
    <name type="scientific">Coptis chinensis</name>
    <dbReference type="NCBI Taxonomy" id="261450"/>
    <lineage>
        <taxon>Eukaryota</taxon>
        <taxon>Viridiplantae</taxon>
        <taxon>Streptophyta</taxon>
        <taxon>Embryophyta</taxon>
        <taxon>Tracheophyta</taxon>
        <taxon>Spermatophyta</taxon>
        <taxon>Magnoliopsida</taxon>
        <taxon>Ranunculales</taxon>
        <taxon>Ranunculaceae</taxon>
        <taxon>Coptidoideae</taxon>
        <taxon>Coptis</taxon>
    </lineage>
</organism>
<evidence type="ECO:0000256" key="4">
    <source>
        <dbReference type="ARBA" id="ARBA00023125"/>
    </source>
</evidence>
<dbReference type="OrthoDB" id="2143914at2759"/>
<feature type="domain" description="Myb-like" evidence="8">
    <location>
        <begin position="6"/>
        <end position="58"/>
    </location>
</feature>
<evidence type="ECO:0000256" key="2">
    <source>
        <dbReference type="ARBA" id="ARBA00022737"/>
    </source>
</evidence>
<evidence type="ECO:0000256" key="1">
    <source>
        <dbReference type="ARBA" id="ARBA00004123"/>
    </source>
</evidence>
<keyword evidence="6" id="KW-0804">Transcription</keyword>
<evidence type="ECO:0000256" key="3">
    <source>
        <dbReference type="ARBA" id="ARBA00023015"/>
    </source>
</evidence>
<dbReference type="SMART" id="SM00717">
    <property type="entry name" value="SANT"/>
    <property type="match status" value="1"/>
</dbReference>
<evidence type="ECO:0000259" key="9">
    <source>
        <dbReference type="PROSITE" id="PS51294"/>
    </source>
</evidence>
<protein>
    <submittedName>
        <fullName evidence="10">Uncharacterized protein</fullName>
    </submittedName>
</protein>
<evidence type="ECO:0000256" key="5">
    <source>
        <dbReference type="ARBA" id="ARBA00023159"/>
    </source>
</evidence>
<dbReference type="InterPro" id="IPR009057">
    <property type="entry name" value="Homeodomain-like_sf"/>
</dbReference>